<evidence type="ECO:0000313" key="4">
    <source>
        <dbReference type="Proteomes" id="UP000033428"/>
    </source>
</evidence>
<reference evidence="3 4" key="1">
    <citation type="submission" date="2015-02" db="EMBL/GenBank/DDBJ databases">
        <title>Single-cell genomics of uncultivated deep-branching MTB reveals a conserved set of magnetosome genes.</title>
        <authorList>
            <person name="Kolinko S."/>
            <person name="Richter M."/>
            <person name="Glockner F.O."/>
            <person name="Brachmann A."/>
            <person name="Schuler D."/>
        </authorList>
    </citation>
    <scope>NUCLEOTIDE SEQUENCE [LARGE SCALE GENOMIC DNA]</scope>
    <source>
        <strain evidence="3">SKK-01</strain>
    </source>
</reference>
<feature type="compositionally biased region" description="Polar residues" evidence="1">
    <location>
        <begin position="150"/>
        <end position="170"/>
    </location>
</feature>
<evidence type="ECO:0000256" key="2">
    <source>
        <dbReference type="SAM" id="Phobius"/>
    </source>
</evidence>
<proteinExistence type="predicted"/>
<protein>
    <recommendedName>
        <fullName evidence="5">BatD protein</fullName>
    </recommendedName>
</protein>
<dbReference type="AlphaFoldDB" id="A0A0F0CW16"/>
<keyword evidence="2" id="KW-1133">Transmembrane helix</keyword>
<dbReference type="PANTHER" id="PTHR40940:SF2">
    <property type="entry name" value="BATD"/>
    <property type="match status" value="1"/>
</dbReference>
<dbReference type="EMBL" id="JYNY01000084">
    <property type="protein sequence ID" value="KJJ85736.1"/>
    <property type="molecule type" value="Genomic_DNA"/>
</dbReference>
<dbReference type="PANTHER" id="PTHR40940">
    <property type="entry name" value="PROTEIN BATD-RELATED"/>
    <property type="match status" value="1"/>
</dbReference>
<evidence type="ECO:0000256" key="1">
    <source>
        <dbReference type="SAM" id="MobiDB-lite"/>
    </source>
</evidence>
<keyword evidence="2" id="KW-0472">Membrane</keyword>
<feature type="transmembrane region" description="Helical" evidence="2">
    <location>
        <begin position="527"/>
        <end position="546"/>
    </location>
</feature>
<evidence type="ECO:0000313" key="3">
    <source>
        <dbReference type="EMBL" id="KJJ85736.1"/>
    </source>
</evidence>
<feature type="region of interest" description="Disordered" evidence="1">
    <location>
        <begin position="150"/>
        <end position="172"/>
    </location>
</feature>
<keyword evidence="4" id="KW-1185">Reference proteome</keyword>
<name>A0A0F0CW16_9BACT</name>
<organism evidence="3 4">
    <name type="scientific">Candidatus Omnitrophus magneticus</name>
    <dbReference type="NCBI Taxonomy" id="1609969"/>
    <lineage>
        <taxon>Bacteria</taxon>
        <taxon>Pseudomonadati</taxon>
        <taxon>Candidatus Omnitrophota</taxon>
        <taxon>Candidatus Omnitrophus</taxon>
    </lineage>
</organism>
<dbReference type="InterPro" id="IPR025738">
    <property type="entry name" value="BatD"/>
</dbReference>
<evidence type="ECO:0008006" key="5">
    <source>
        <dbReference type="Google" id="ProtNLM"/>
    </source>
</evidence>
<sequence length="673" mass="76582">MLEKKFSSLKFNKCLLLFLIFFTTSILSFTETVKANNKYNLTVELEEETIYLEDSVCLNATFHGAQNVPQPDFADTDGLRVKYIGPSTQVIMVNRQISQQITHSFLLIPNKAGTFEIGPFKVNYDGQLYTSPPVRLKVISSKTNRQVYYPQNTASSPSGLQQQTQNSSAIGPSALPITPYNPALGGISSNPLGQNRPTSVAVNEAYESNKIFLVLEPSKTEAYVNESFPIILTLYVKDTGLKDIEYPVMEQAGFSAGEWQEPMKRQTTRNGVSYNVLIFRKDVSAIKEGKYSLGPVKMGCKIVERVSQPSRRRPAFFRSSMFDDDDFFSSMFQRYEVYPIELRADKKEITVLPFPENGKPHDFDGALGDFKMKVQIDSKEIRVGDPVTVKIEITGTGNMDTITAPKINIGENFKTYDIQSTKEKTRKVFEQILVPKTKDIKNIPEISFSFFNPDTRKYITLKEPPIPIKIIDRPHEEKIVQVVSNQGINQLKVEAPETEEKFGQDIIHIKLDLPKNEKHITLYNNKLFWLTQLLPLIGFLLFYFLYSNSERVKKDKKYARGKKAFSKSKKGLKKAAQVLSKNEIPRFYDEIFNTIEEYLGNKFNLPAGVITMDILSSKLIEIDMNETLGEMIKEVLAMCDMARYAPSLVKKEEADDIFEKVKKIIEQLEKVKS</sequence>
<gene>
    <name evidence="3" type="ORF">OMAG_000403</name>
</gene>
<keyword evidence="2" id="KW-0812">Transmembrane</keyword>
<accession>A0A0F0CW16</accession>
<comment type="caution">
    <text evidence="3">The sequence shown here is derived from an EMBL/GenBank/DDBJ whole genome shotgun (WGS) entry which is preliminary data.</text>
</comment>
<dbReference type="Pfam" id="PF13584">
    <property type="entry name" value="BatD"/>
    <property type="match status" value="2"/>
</dbReference>
<dbReference type="Proteomes" id="UP000033428">
    <property type="component" value="Unassembled WGS sequence"/>
</dbReference>